<keyword evidence="6 13" id="KW-1133">Transmembrane helix</keyword>
<evidence type="ECO:0000256" key="12">
    <source>
        <dbReference type="ARBA" id="ARBA00037847"/>
    </source>
</evidence>
<evidence type="ECO:0000256" key="7">
    <source>
        <dbReference type="ARBA" id="ARBA00023065"/>
    </source>
</evidence>
<keyword evidence="13" id="KW-1003">Cell membrane</keyword>
<dbReference type="AlphaFoldDB" id="A0A0D6MGU4"/>
<dbReference type="Pfam" id="PF00430">
    <property type="entry name" value="ATP-synt_B"/>
    <property type="match status" value="1"/>
</dbReference>
<dbReference type="GO" id="GO:0005886">
    <property type="term" value="C:plasma membrane"/>
    <property type="evidence" value="ECO:0007669"/>
    <property type="project" value="UniProtKB-SubCell"/>
</dbReference>
<keyword evidence="17" id="KW-1185">Reference proteome</keyword>
<feature type="coiled-coil region" evidence="15">
    <location>
        <begin position="42"/>
        <end position="112"/>
    </location>
</feature>
<dbReference type="GO" id="GO:0045259">
    <property type="term" value="C:proton-transporting ATP synthase complex"/>
    <property type="evidence" value="ECO:0007669"/>
    <property type="project" value="UniProtKB-KW"/>
</dbReference>
<keyword evidence="2 13" id="KW-0813">Transport</keyword>
<reference evidence="16 17" key="1">
    <citation type="submission" date="2012-10" db="EMBL/GenBank/DDBJ databases">
        <title>Genome sequencing of Tanticharoenia sakaeratensis NBRC 103193.</title>
        <authorList>
            <person name="Azuma Y."/>
            <person name="Hadano H."/>
            <person name="Hirakawa H."/>
            <person name="Matsushita K."/>
        </authorList>
    </citation>
    <scope>NUCLEOTIDE SEQUENCE [LARGE SCALE GENOMIC DNA]</scope>
    <source>
        <strain evidence="16 17">NBRC 103193</strain>
    </source>
</reference>
<evidence type="ECO:0000256" key="14">
    <source>
        <dbReference type="RuleBase" id="RU003848"/>
    </source>
</evidence>
<keyword evidence="3 13" id="KW-0138">CF(0)</keyword>
<evidence type="ECO:0000256" key="3">
    <source>
        <dbReference type="ARBA" id="ARBA00022547"/>
    </source>
</evidence>
<evidence type="ECO:0000256" key="5">
    <source>
        <dbReference type="ARBA" id="ARBA00022781"/>
    </source>
</evidence>
<dbReference type="GO" id="GO:0046961">
    <property type="term" value="F:proton-transporting ATPase activity, rotational mechanism"/>
    <property type="evidence" value="ECO:0007669"/>
    <property type="project" value="TreeGrafter"/>
</dbReference>
<dbReference type="GO" id="GO:0046933">
    <property type="term" value="F:proton-transporting ATP synthase activity, rotational mechanism"/>
    <property type="evidence" value="ECO:0007669"/>
    <property type="project" value="UniProtKB-UniRule"/>
</dbReference>
<evidence type="ECO:0000256" key="1">
    <source>
        <dbReference type="ARBA" id="ARBA00005513"/>
    </source>
</evidence>
<evidence type="ECO:0000256" key="15">
    <source>
        <dbReference type="SAM" id="Coils"/>
    </source>
</evidence>
<dbReference type="HAMAP" id="MF_01398">
    <property type="entry name" value="ATP_synth_b_bprime"/>
    <property type="match status" value="1"/>
</dbReference>
<keyword evidence="8 13" id="KW-0472">Membrane</keyword>
<dbReference type="InterPro" id="IPR050059">
    <property type="entry name" value="ATP_synthase_B_chain"/>
</dbReference>
<comment type="similarity">
    <text evidence="1 13 14">Belongs to the ATPase B chain family.</text>
</comment>
<evidence type="ECO:0000313" key="16">
    <source>
        <dbReference type="EMBL" id="GAN52832.1"/>
    </source>
</evidence>
<keyword evidence="7 13" id="KW-0406">Ion transport</keyword>
<evidence type="ECO:0000256" key="6">
    <source>
        <dbReference type="ARBA" id="ARBA00022989"/>
    </source>
</evidence>
<dbReference type="PANTHER" id="PTHR33445:SF1">
    <property type="entry name" value="ATP SYNTHASE SUBUNIT B"/>
    <property type="match status" value="1"/>
</dbReference>
<keyword evidence="9 13" id="KW-0066">ATP synthesis</keyword>
<keyword evidence="4 13" id="KW-0812">Transmembrane</keyword>
<accession>A0A0D6MGU4</accession>
<gene>
    <name evidence="13" type="primary">atpF</name>
    <name evidence="16" type="ORF">Tasa_003_010</name>
</gene>
<evidence type="ECO:0000256" key="9">
    <source>
        <dbReference type="ARBA" id="ARBA00023310"/>
    </source>
</evidence>
<evidence type="ECO:0000313" key="17">
    <source>
        <dbReference type="Proteomes" id="UP000032679"/>
    </source>
</evidence>
<dbReference type="STRING" id="1231623.Tasa_003_010"/>
<comment type="function">
    <text evidence="11">Component of the F(0) channel, it forms part of the peripheral stalk, linking F(1) to F(0). The b'-subunit is a diverged and duplicated form of b found in plants and photosynthetic bacteria.</text>
</comment>
<dbReference type="Proteomes" id="UP000032679">
    <property type="component" value="Unassembled WGS sequence"/>
</dbReference>
<name>A0A0D6MGU4_9PROT</name>
<evidence type="ECO:0000256" key="8">
    <source>
        <dbReference type="ARBA" id="ARBA00023136"/>
    </source>
</evidence>
<evidence type="ECO:0000256" key="4">
    <source>
        <dbReference type="ARBA" id="ARBA00022692"/>
    </source>
</evidence>
<sequence>MMVSHSLFDEPRFWSAVAFVVFFLLFGRKLWAAITKVLDERAEGVRRDLDEAGRLRREAEQMLEAATREREQALAEAREMIERSREEAASIAAAARREAEAVAARREQMARDRIAAAERAAVREVQDLAAEIAVQATRDVLAHHLEGNQPVGRRDADVLIDDALSALPGALTRATQARAA</sequence>
<dbReference type="CDD" id="cd06503">
    <property type="entry name" value="ATP-synt_Fo_b"/>
    <property type="match status" value="1"/>
</dbReference>
<dbReference type="GO" id="GO:0012505">
    <property type="term" value="C:endomembrane system"/>
    <property type="evidence" value="ECO:0007669"/>
    <property type="project" value="UniProtKB-SubCell"/>
</dbReference>
<dbReference type="PANTHER" id="PTHR33445">
    <property type="entry name" value="ATP SYNTHASE SUBUNIT B', CHLOROPLASTIC"/>
    <property type="match status" value="1"/>
</dbReference>
<organism evidence="16 17">
    <name type="scientific">Tanticharoenia sakaeratensis NBRC 103193</name>
    <dbReference type="NCBI Taxonomy" id="1231623"/>
    <lineage>
        <taxon>Bacteria</taxon>
        <taxon>Pseudomonadati</taxon>
        <taxon>Pseudomonadota</taxon>
        <taxon>Alphaproteobacteria</taxon>
        <taxon>Acetobacterales</taxon>
        <taxon>Acetobacteraceae</taxon>
        <taxon>Tanticharoenia</taxon>
    </lineage>
</organism>
<keyword evidence="5 13" id="KW-0375">Hydrogen ion transport</keyword>
<evidence type="ECO:0000256" key="13">
    <source>
        <dbReference type="HAMAP-Rule" id="MF_01398"/>
    </source>
</evidence>
<comment type="caution">
    <text evidence="16">The sequence shown here is derived from an EMBL/GenBank/DDBJ whole genome shotgun (WGS) entry which is preliminary data.</text>
</comment>
<evidence type="ECO:0000256" key="2">
    <source>
        <dbReference type="ARBA" id="ARBA00022448"/>
    </source>
</evidence>
<evidence type="ECO:0000256" key="11">
    <source>
        <dbReference type="ARBA" id="ARBA00025614"/>
    </source>
</evidence>
<protein>
    <recommendedName>
        <fullName evidence="13">ATP synthase subunit b</fullName>
    </recommendedName>
    <alternativeName>
        <fullName evidence="13">ATP synthase F(0) sector subunit b</fullName>
    </alternativeName>
    <alternativeName>
        <fullName evidence="13">ATPase subunit I</fullName>
    </alternativeName>
    <alternativeName>
        <fullName evidence="13">F-type ATPase subunit b</fullName>
        <shortName evidence="13">F-ATPase subunit b</shortName>
    </alternativeName>
</protein>
<proteinExistence type="inferred from homology"/>
<comment type="subcellular location">
    <subcellularLocation>
        <location evidence="13">Cell membrane</location>
        <topology evidence="13">Single-pass membrane protein</topology>
    </subcellularLocation>
    <subcellularLocation>
        <location evidence="12">Endomembrane system</location>
        <topology evidence="12">Single-pass membrane protein</topology>
    </subcellularLocation>
</comment>
<comment type="subunit">
    <text evidence="13">F-type ATPases have 2 components, F(1) - the catalytic core - and F(0) - the membrane proton channel. F(1) has five subunits: alpha(3), beta(3), gamma(1), delta(1), epsilon(1). F(0) has three main subunits: a(1), b(2) and c(10-14). The alpha and beta chains form an alternating ring which encloses part of the gamma chain. F(1) is attached to F(0) by a central stalk formed by the gamma and epsilon chains, while a peripheral stalk is formed by the delta and b chains.</text>
</comment>
<comment type="function">
    <text evidence="10 13">F(1)F(0) ATP synthase produces ATP from ADP in the presence of a proton or sodium gradient. F-type ATPases consist of two structural domains, F(1) containing the extramembraneous catalytic core and F(0) containing the membrane proton channel, linked together by a central stalk and a peripheral stalk. During catalysis, ATP synthesis in the catalytic domain of F(1) is coupled via a rotary mechanism of the central stalk subunits to proton translocation.</text>
</comment>
<evidence type="ECO:0000256" key="10">
    <source>
        <dbReference type="ARBA" id="ARBA00025198"/>
    </source>
</evidence>
<dbReference type="EMBL" id="BALE01000003">
    <property type="protein sequence ID" value="GAN52832.1"/>
    <property type="molecule type" value="Genomic_DNA"/>
</dbReference>
<keyword evidence="15" id="KW-0175">Coiled coil</keyword>
<dbReference type="InterPro" id="IPR002146">
    <property type="entry name" value="ATP_synth_b/b'su_bac/chlpt"/>
</dbReference>